<dbReference type="PANTHER" id="PTHR33395:SF22">
    <property type="entry name" value="REVERSE TRANSCRIPTASE DOMAIN-CONTAINING PROTEIN"/>
    <property type="match status" value="1"/>
</dbReference>
<comment type="caution">
    <text evidence="1">The sequence shown here is derived from an EMBL/GenBank/DDBJ whole genome shotgun (WGS) entry which is preliminary data.</text>
</comment>
<accession>A0A8S1E3J0</accession>
<sequence>MDHEVIQTDYVVLRKDRIGGRRPAGGVLLAILPHLQPRRQKQLETSAEAIWAAITVSNLRFLIASVNRAPNSTAEQNDELLRSFSLATEQQHNYDACFVMGNLNLDIDWSAEPPLPRAIPAEKFIDSCANLAFSQLIKNPRTTATSEKTIDLFLCDTPNLVSSSVVIAGVSDHDALLAELRVY</sequence>
<evidence type="ECO:0008006" key="3">
    <source>
        <dbReference type="Google" id="ProtNLM"/>
    </source>
</evidence>
<organism evidence="1 2">
    <name type="scientific">Cloeon dipterum</name>
    <dbReference type="NCBI Taxonomy" id="197152"/>
    <lineage>
        <taxon>Eukaryota</taxon>
        <taxon>Metazoa</taxon>
        <taxon>Ecdysozoa</taxon>
        <taxon>Arthropoda</taxon>
        <taxon>Hexapoda</taxon>
        <taxon>Insecta</taxon>
        <taxon>Pterygota</taxon>
        <taxon>Palaeoptera</taxon>
        <taxon>Ephemeroptera</taxon>
        <taxon>Pisciforma</taxon>
        <taxon>Baetidae</taxon>
        <taxon>Cloeon</taxon>
    </lineage>
</organism>
<evidence type="ECO:0000313" key="2">
    <source>
        <dbReference type="Proteomes" id="UP000494165"/>
    </source>
</evidence>
<protein>
    <recommendedName>
        <fullName evidence="3">Endonuclease/exonuclease/phosphatase domain-containing protein</fullName>
    </recommendedName>
</protein>
<evidence type="ECO:0000313" key="1">
    <source>
        <dbReference type="EMBL" id="CAB3388161.1"/>
    </source>
</evidence>
<dbReference type="Proteomes" id="UP000494165">
    <property type="component" value="Unassembled WGS sequence"/>
</dbReference>
<dbReference type="PANTHER" id="PTHR33395">
    <property type="entry name" value="TRANSCRIPTASE, PUTATIVE-RELATED-RELATED"/>
    <property type="match status" value="1"/>
</dbReference>
<dbReference type="SUPFAM" id="SSF56219">
    <property type="entry name" value="DNase I-like"/>
    <property type="match status" value="1"/>
</dbReference>
<dbReference type="AlphaFoldDB" id="A0A8S1E3J0"/>
<reference evidence="1 2" key="1">
    <citation type="submission" date="2020-04" db="EMBL/GenBank/DDBJ databases">
        <authorList>
            <person name="Alioto T."/>
            <person name="Alioto T."/>
            <person name="Gomez Garrido J."/>
        </authorList>
    </citation>
    <scope>NUCLEOTIDE SEQUENCE [LARGE SCALE GENOMIC DNA]</scope>
</reference>
<gene>
    <name evidence="1" type="ORF">CLODIP_2_CD08497</name>
</gene>
<dbReference type="Gene3D" id="3.60.10.10">
    <property type="entry name" value="Endonuclease/exonuclease/phosphatase"/>
    <property type="match status" value="1"/>
</dbReference>
<keyword evidence="2" id="KW-1185">Reference proteome</keyword>
<dbReference type="EMBL" id="CADEPI010000704">
    <property type="protein sequence ID" value="CAB3388161.1"/>
    <property type="molecule type" value="Genomic_DNA"/>
</dbReference>
<name>A0A8S1E3J0_9INSE</name>
<proteinExistence type="predicted"/>
<dbReference type="InterPro" id="IPR036691">
    <property type="entry name" value="Endo/exonu/phosph_ase_sf"/>
</dbReference>